<dbReference type="InParanoid" id="C8X8H1"/>
<dbReference type="STRING" id="479431.Namu_2680"/>
<dbReference type="GO" id="GO:0003677">
    <property type="term" value="F:DNA binding"/>
    <property type="evidence" value="ECO:0007669"/>
    <property type="project" value="InterPro"/>
</dbReference>
<protein>
    <submittedName>
        <fullName evidence="3">Cell division FtsK/SpoIIIE</fullName>
    </submittedName>
</protein>
<dbReference type="SMART" id="SM00382">
    <property type="entry name" value="AAA"/>
    <property type="match status" value="1"/>
</dbReference>
<evidence type="ECO:0000256" key="1">
    <source>
        <dbReference type="SAM" id="MobiDB-lite"/>
    </source>
</evidence>
<dbReference type="AlphaFoldDB" id="C8X8H1"/>
<dbReference type="SUPFAM" id="SSF52540">
    <property type="entry name" value="P-loop containing nucleoside triphosphate hydrolases"/>
    <property type="match status" value="1"/>
</dbReference>
<feature type="domain" description="AAA+ ATPase" evidence="2">
    <location>
        <begin position="238"/>
        <end position="430"/>
    </location>
</feature>
<dbReference type="GO" id="GO:0051301">
    <property type="term" value="P:cell division"/>
    <property type="evidence" value="ECO:0007669"/>
    <property type="project" value="UniProtKB-KW"/>
</dbReference>
<dbReference type="Proteomes" id="UP000002218">
    <property type="component" value="Chromosome"/>
</dbReference>
<keyword evidence="3" id="KW-0131">Cell cycle</keyword>
<evidence type="ECO:0000259" key="2">
    <source>
        <dbReference type="SMART" id="SM00382"/>
    </source>
</evidence>
<gene>
    <name evidence="3" type="ordered locus">Namu_2680</name>
</gene>
<dbReference type="InterPro" id="IPR027417">
    <property type="entry name" value="P-loop_NTPase"/>
</dbReference>
<dbReference type="Gene3D" id="3.40.50.300">
    <property type="entry name" value="P-loop containing nucleotide triphosphate hydrolases"/>
    <property type="match status" value="1"/>
</dbReference>
<dbReference type="EMBL" id="CP001737">
    <property type="protein sequence ID" value="ACV79026.1"/>
    <property type="molecule type" value="Genomic_DNA"/>
</dbReference>
<feature type="region of interest" description="Disordered" evidence="1">
    <location>
        <begin position="522"/>
        <end position="563"/>
    </location>
</feature>
<keyword evidence="4" id="KW-1185">Reference proteome</keyword>
<name>C8X8H1_NAKMY</name>
<reference evidence="3 4" key="2">
    <citation type="journal article" date="2010" name="Stand. Genomic Sci.">
        <title>Complete genome sequence of Nakamurella multipartita type strain (Y-104).</title>
        <authorList>
            <person name="Tice H."/>
            <person name="Mayilraj S."/>
            <person name="Sims D."/>
            <person name="Lapidus A."/>
            <person name="Nolan M."/>
            <person name="Lucas S."/>
            <person name="Glavina Del Rio T."/>
            <person name="Copeland A."/>
            <person name="Cheng J.F."/>
            <person name="Meincke L."/>
            <person name="Bruce D."/>
            <person name="Goodwin L."/>
            <person name="Pitluck S."/>
            <person name="Ivanova N."/>
            <person name="Mavromatis K."/>
            <person name="Ovchinnikova G."/>
            <person name="Pati A."/>
            <person name="Chen A."/>
            <person name="Palaniappan K."/>
            <person name="Land M."/>
            <person name="Hauser L."/>
            <person name="Chang Y.J."/>
            <person name="Jeffries C.D."/>
            <person name="Detter J.C."/>
            <person name="Brettin T."/>
            <person name="Rohde M."/>
            <person name="Goker M."/>
            <person name="Bristow J."/>
            <person name="Eisen J.A."/>
            <person name="Markowitz V."/>
            <person name="Hugenholtz P."/>
            <person name="Kyrpides N.C."/>
            <person name="Klenk H.P."/>
            <person name="Chen F."/>
        </authorList>
    </citation>
    <scope>NUCLEOTIDE SEQUENCE [LARGE SCALE GENOMIC DNA]</scope>
    <source>
        <strain evidence="4">ATCC 700099 / DSM 44233 / CIP 104796 / JCM 9543 / NBRC 105858 / Y-104</strain>
    </source>
</reference>
<keyword evidence="3" id="KW-0132">Cell division</keyword>
<accession>C8X8H1</accession>
<evidence type="ECO:0000313" key="4">
    <source>
        <dbReference type="Proteomes" id="UP000002218"/>
    </source>
</evidence>
<sequence length="563" mass="60345">MATIERIAIPLPTGFDPRKHSAGLLKLICDRHGDGWEIDNIDLGASRATASRQAAITQVSASESERESFDVRLARGTRPTDGDRMAAKLEDQYPGHVMSRFDVHLGLATLTRMDAPTIRCRGAVAQALGVKPWEVRCRPRADGGFDLGLPNRYMPSRHDGKLDEVATAVVGRPGWYVTVDPAALTASLIPSEPPTFPALIPYPLADLSTTDRDRLMFGRRLPAAGARLGSVAEIDWKAQAFALVAGLPGSGKSVTLNAIIAGSLASGSELCVIDLPAKSLDFAWCKDMVRPGGWGCDNAEAAVTALALVYAEGERRARVLAAEGVVNWLELPQERQFAPILVVVDEVTALLVPRRVPAGIPRDHPLKVEVDQENIPKAALDRFINKIVAELRFVGIRLVLSSQVANNSTGIGPSLKAKIGHKILVGSNPSRQARTQAFNDETSVPHVPPTIRADCDAAKGSGCAELEGTAPYVFKSFYAASDDYRAALLRLGVPTTGQPEPTARQIAQHTDSLRVDEALLAPRGARRGADADPDGEPVTDRNGRPLRGIAAANARSSRLQNRS</sequence>
<dbReference type="GO" id="GO:0005524">
    <property type="term" value="F:ATP binding"/>
    <property type="evidence" value="ECO:0007669"/>
    <property type="project" value="InterPro"/>
</dbReference>
<dbReference type="InterPro" id="IPR002543">
    <property type="entry name" value="FtsK_dom"/>
</dbReference>
<dbReference type="Pfam" id="PF01580">
    <property type="entry name" value="FtsK_SpoIIIE"/>
    <property type="match status" value="1"/>
</dbReference>
<dbReference type="HOGENOM" id="CLU_472253_0_0_11"/>
<proteinExistence type="predicted"/>
<feature type="compositionally biased region" description="Polar residues" evidence="1">
    <location>
        <begin position="554"/>
        <end position="563"/>
    </location>
</feature>
<dbReference type="eggNOG" id="COG1674">
    <property type="taxonomic scope" value="Bacteria"/>
</dbReference>
<reference evidence="4" key="1">
    <citation type="submission" date="2009-09" db="EMBL/GenBank/DDBJ databases">
        <title>The complete genome of Nakamurella multipartita DSM 44233.</title>
        <authorList>
            <consortium name="US DOE Joint Genome Institute (JGI-PGF)"/>
            <person name="Lucas S."/>
            <person name="Copeland A."/>
            <person name="Lapidus A."/>
            <person name="Glavina del Rio T."/>
            <person name="Dalin E."/>
            <person name="Tice H."/>
            <person name="Bruce D."/>
            <person name="Goodwin L."/>
            <person name="Pitluck S."/>
            <person name="Kyrpides N."/>
            <person name="Mavromatis K."/>
            <person name="Ivanova N."/>
            <person name="Ovchinnikova G."/>
            <person name="Sims D."/>
            <person name="Meincke L."/>
            <person name="Brettin T."/>
            <person name="Detter J.C."/>
            <person name="Han C."/>
            <person name="Larimer F."/>
            <person name="Land M."/>
            <person name="Hauser L."/>
            <person name="Markowitz V."/>
            <person name="Cheng J.-F."/>
            <person name="Hugenholtz P."/>
            <person name="Woyke T."/>
            <person name="Wu D."/>
            <person name="Klenk H.-P."/>
            <person name="Eisen J.A."/>
        </authorList>
    </citation>
    <scope>NUCLEOTIDE SEQUENCE [LARGE SCALE GENOMIC DNA]</scope>
    <source>
        <strain evidence="4">ATCC 700099 / DSM 44233 / CIP 104796 / JCM 9543 / NBRC 105858 / Y-104</strain>
    </source>
</reference>
<dbReference type="KEGG" id="nml:Namu_2680"/>
<dbReference type="InterPro" id="IPR003593">
    <property type="entry name" value="AAA+_ATPase"/>
</dbReference>
<evidence type="ECO:0000313" key="3">
    <source>
        <dbReference type="EMBL" id="ACV79026.1"/>
    </source>
</evidence>
<organism evidence="3 4">
    <name type="scientific">Nakamurella multipartita (strain ATCC 700099 / DSM 44233 / CIP 104796 / JCM 9543 / NBRC 105858 / Y-104)</name>
    <name type="common">Microsphaera multipartita</name>
    <dbReference type="NCBI Taxonomy" id="479431"/>
    <lineage>
        <taxon>Bacteria</taxon>
        <taxon>Bacillati</taxon>
        <taxon>Actinomycetota</taxon>
        <taxon>Actinomycetes</taxon>
        <taxon>Nakamurellales</taxon>
        <taxon>Nakamurellaceae</taxon>
        <taxon>Nakamurella</taxon>
    </lineage>
</organism>